<dbReference type="Pfam" id="PF00271">
    <property type="entry name" value="Helicase_C"/>
    <property type="match status" value="1"/>
</dbReference>
<evidence type="ECO:0000256" key="2">
    <source>
        <dbReference type="ARBA" id="ARBA00022763"/>
    </source>
</evidence>
<dbReference type="GO" id="GO:0003677">
    <property type="term" value="F:DNA binding"/>
    <property type="evidence" value="ECO:0007669"/>
    <property type="project" value="UniProtKB-UniRule"/>
</dbReference>
<gene>
    <name evidence="11" type="primary">hel308</name>
    <name evidence="14" type="ORF">B9Q02_07010</name>
</gene>
<dbReference type="SMART" id="SM00278">
    <property type="entry name" value="HhH1"/>
    <property type="match status" value="2"/>
</dbReference>
<evidence type="ECO:0000256" key="9">
    <source>
        <dbReference type="ARBA" id="ARBA00034617"/>
    </source>
</evidence>
<evidence type="ECO:0000256" key="5">
    <source>
        <dbReference type="ARBA" id="ARBA00022840"/>
    </source>
</evidence>
<dbReference type="InterPro" id="IPR046931">
    <property type="entry name" value="HTH_61"/>
</dbReference>
<comment type="caution">
    <text evidence="14">The sequence shown here is derived from an EMBL/GenBank/DDBJ whole genome shotgun (WGS) entry which is preliminary data.</text>
</comment>
<dbReference type="InterPro" id="IPR001650">
    <property type="entry name" value="Helicase_C-like"/>
</dbReference>
<dbReference type="InterPro" id="IPR048772">
    <property type="entry name" value="Hel308-like_dom4"/>
</dbReference>
<dbReference type="Pfam" id="PF00270">
    <property type="entry name" value="DEAD"/>
    <property type="match status" value="1"/>
</dbReference>
<evidence type="ECO:0000256" key="8">
    <source>
        <dbReference type="ARBA" id="ARBA00023235"/>
    </source>
</evidence>
<comment type="catalytic activity">
    <reaction evidence="10 11">
        <text>ATP + H2O = ADP + phosphate + H(+)</text>
        <dbReference type="Rhea" id="RHEA:13065"/>
        <dbReference type="ChEBI" id="CHEBI:15377"/>
        <dbReference type="ChEBI" id="CHEBI:15378"/>
        <dbReference type="ChEBI" id="CHEBI:30616"/>
        <dbReference type="ChEBI" id="CHEBI:43474"/>
        <dbReference type="ChEBI" id="CHEBI:456216"/>
        <dbReference type="EC" id="5.6.2.4"/>
    </reaction>
</comment>
<dbReference type="Gene3D" id="1.10.150.20">
    <property type="entry name" value="5' to 3' exonuclease, C-terminal subdomain"/>
    <property type="match status" value="1"/>
</dbReference>
<dbReference type="GO" id="GO:0016887">
    <property type="term" value="F:ATP hydrolysis activity"/>
    <property type="evidence" value="ECO:0007669"/>
    <property type="project" value="RHEA"/>
</dbReference>
<dbReference type="AlphaFoldDB" id="A0A2R6AG13"/>
<evidence type="ECO:0000256" key="10">
    <source>
        <dbReference type="ARBA" id="ARBA00048988"/>
    </source>
</evidence>
<keyword evidence="3 11" id="KW-0378">Hydrolase</keyword>
<comment type="subunit">
    <text evidence="11">Monomer.</text>
</comment>
<dbReference type="HAMAP" id="MF_00442">
    <property type="entry name" value="Helicase_Hel308"/>
    <property type="match status" value="1"/>
</dbReference>
<evidence type="ECO:0000256" key="7">
    <source>
        <dbReference type="ARBA" id="ARBA00023204"/>
    </source>
</evidence>
<dbReference type="InterPro" id="IPR011545">
    <property type="entry name" value="DEAD/DEAH_box_helicase_dom"/>
</dbReference>
<dbReference type="EMBL" id="NEXD01000038">
    <property type="protein sequence ID" value="PSN85263.1"/>
    <property type="molecule type" value="Genomic_DNA"/>
</dbReference>
<dbReference type="InterPro" id="IPR003583">
    <property type="entry name" value="Hlx-hairpin-Hlx_DNA-bd_motif"/>
</dbReference>
<dbReference type="InterPro" id="IPR050474">
    <property type="entry name" value="Hel308_SKI2-like"/>
</dbReference>
<dbReference type="SMART" id="SM00490">
    <property type="entry name" value="HELICc"/>
    <property type="match status" value="1"/>
</dbReference>
<dbReference type="GO" id="GO:0006281">
    <property type="term" value="P:DNA repair"/>
    <property type="evidence" value="ECO:0007669"/>
    <property type="project" value="UniProtKB-UniRule"/>
</dbReference>
<dbReference type="EC" id="5.6.2.4" evidence="11"/>
<keyword evidence="6 11" id="KW-0238">DNA-binding</keyword>
<keyword evidence="2 11" id="KW-0227">DNA damage</keyword>
<keyword evidence="8 11" id="KW-0413">Isomerase</keyword>
<evidence type="ECO:0000256" key="6">
    <source>
        <dbReference type="ARBA" id="ARBA00023125"/>
    </source>
</evidence>
<keyword evidence="7 11" id="KW-0234">DNA repair</keyword>
<dbReference type="SUPFAM" id="SSF52540">
    <property type="entry name" value="P-loop containing nucleoside triphosphate hydrolases"/>
    <property type="match status" value="1"/>
</dbReference>
<evidence type="ECO:0000259" key="12">
    <source>
        <dbReference type="PROSITE" id="PS51192"/>
    </source>
</evidence>
<keyword evidence="5 11" id="KW-0067">ATP-binding</keyword>
<dbReference type="PROSITE" id="PS51194">
    <property type="entry name" value="HELICASE_CTER"/>
    <property type="match status" value="1"/>
</dbReference>
<evidence type="ECO:0000256" key="3">
    <source>
        <dbReference type="ARBA" id="ARBA00022801"/>
    </source>
</evidence>
<dbReference type="PANTHER" id="PTHR47961">
    <property type="entry name" value="DNA POLYMERASE THETA, PUTATIVE (AFU_ORTHOLOGUE AFUA_1G05260)-RELATED"/>
    <property type="match status" value="1"/>
</dbReference>
<feature type="domain" description="Helicase C-terminal" evidence="13">
    <location>
        <begin position="238"/>
        <end position="428"/>
    </location>
</feature>
<dbReference type="PROSITE" id="PS51192">
    <property type="entry name" value="HELICASE_ATP_BIND_1"/>
    <property type="match status" value="1"/>
</dbReference>
<dbReference type="SMART" id="SM00487">
    <property type="entry name" value="DEXDc"/>
    <property type="match status" value="1"/>
</dbReference>
<dbReference type="Gene3D" id="3.40.50.300">
    <property type="entry name" value="P-loop containing nucleotide triphosphate hydrolases"/>
    <property type="match status" value="2"/>
</dbReference>
<dbReference type="InterPro" id="IPR014001">
    <property type="entry name" value="Helicase_ATP-bd"/>
</dbReference>
<sequence length="721" mass="80623">MDKLSIEDLQIPEKVKAILSENGVSALWPPQIEAIKSGALQGESLVVSATTSSGKTLIAELVIVNQLLKKGGKAIYLVPLRALATQKEEELSKWKKLGLKVVSSTGDYDLADRWLEDYDIIVLTYEKCDSLLRRVTEAKWLRCVNVVVADEIHLLADAQRGATLEVVLTKLKTLNPSLCIVALSATISNPEDLAAWLGAKVVKSDWRPVPLRQGILYEHTVFFEDGQTLSLPKKDEQLITLALDTLEKGGQLLVFVSTRKMTLSVAKRFAGKFTLTQTEKAKLKRLALEIFHIDEATQLTEELAALVSQGVAFHHAGLPFTARTLVEKGFKDRLIKALVATTTLSAGLNLPARRVLIYEVTRFEVGLGRQRIPVIEYHQMAGRAGRPGFDSIGEAIVVARDEFEVEELMEKYIRAKPELLEPTLLDENKLIPHVLSTIASRYASSISELERFFYLTFSGHKSSQNYLQSVIRRCVNFLVQRGFVERKGDLITATIFGKKTSELYLHPVSALLVKQFSTKINDTSSLYTLLHAVCLAPEVVKPRLKKEEEELFESNEHLLTPQEYAETISDLVVDPFEEYLSACKAAQVLEEWCNERTEKWIEQKFDVQPGDLYQMYTSAAWISRAIASLLSTLKAEKHLQNTFSVLSKRLEVGVKEELLPLVALPGIGRVRARALYNMGLKTLEQVAKAPLEELTRIKGVTSTLAQRIKTRAQELAQSTLD</sequence>
<name>A0A2R6AG13_9ARCH</name>
<comment type="function">
    <text evidence="11">DNA-dependent ATPase and 3'-5' DNA helicase that may be involved in repair of stalled replication forks.</text>
</comment>
<dbReference type="Pfam" id="PF20470">
    <property type="entry name" value="HTH_61"/>
    <property type="match status" value="1"/>
</dbReference>
<dbReference type="GO" id="GO:0043138">
    <property type="term" value="F:3'-5' DNA helicase activity"/>
    <property type="evidence" value="ECO:0007669"/>
    <property type="project" value="UniProtKB-UniRule"/>
</dbReference>
<evidence type="ECO:0000256" key="11">
    <source>
        <dbReference type="HAMAP-Rule" id="MF_00442"/>
    </source>
</evidence>
<dbReference type="PANTHER" id="PTHR47961:SF10">
    <property type="entry name" value="ATP-DEPENDENT DNA HELICASE HEL308"/>
    <property type="match status" value="1"/>
</dbReference>
<dbReference type="InterPro" id="IPR036390">
    <property type="entry name" value="WH_DNA-bd_sf"/>
</dbReference>
<keyword evidence="1 11" id="KW-0547">Nucleotide-binding</keyword>
<feature type="domain" description="Helicase ATP-binding" evidence="12">
    <location>
        <begin position="36"/>
        <end position="205"/>
    </location>
</feature>
<keyword evidence="4 11" id="KW-0347">Helicase</keyword>
<comment type="catalytic activity">
    <reaction evidence="9 11">
        <text>Couples ATP hydrolysis with the unwinding of duplex DNA by translocating in the 3'-5' direction.</text>
        <dbReference type="EC" id="5.6.2.4"/>
    </reaction>
</comment>
<feature type="binding site" evidence="11">
    <location>
        <position position="31"/>
    </location>
    <ligand>
        <name>ATP</name>
        <dbReference type="ChEBI" id="CHEBI:30616"/>
    </ligand>
</feature>
<evidence type="ECO:0000256" key="4">
    <source>
        <dbReference type="ARBA" id="ARBA00022806"/>
    </source>
</evidence>
<protein>
    <recommendedName>
        <fullName evidence="11">ATP-dependent DNA helicase Hel308</fullName>
        <ecNumber evidence="11">5.6.2.4</ecNumber>
    </recommendedName>
    <alternativeName>
        <fullName evidence="11">DNA 3'-5' helicase Hel308</fullName>
    </alternativeName>
</protein>
<dbReference type="GO" id="GO:0005524">
    <property type="term" value="F:ATP binding"/>
    <property type="evidence" value="ECO:0007669"/>
    <property type="project" value="UniProtKB-UniRule"/>
</dbReference>
<comment type="similarity">
    <text evidence="11">Belongs to the helicase family. Hel308 subfamily.</text>
</comment>
<reference evidence="14 15" key="1">
    <citation type="submission" date="2017-04" db="EMBL/GenBank/DDBJ databases">
        <title>Novel microbial lineages endemic to geothermal iron-oxide mats fill important gaps in the evolutionary history of Archaea.</title>
        <authorList>
            <person name="Jay Z.J."/>
            <person name="Beam J.P."/>
            <person name="Dlakic M."/>
            <person name="Rusch D.B."/>
            <person name="Kozubal M.A."/>
            <person name="Inskeep W.P."/>
        </authorList>
    </citation>
    <scope>NUCLEOTIDE SEQUENCE [LARGE SCALE GENOMIC DNA]</scope>
    <source>
        <strain evidence="14">BE_D</strain>
    </source>
</reference>
<dbReference type="SUPFAM" id="SSF158702">
    <property type="entry name" value="Sec63 N-terminal domain-like"/>
    <property type="match status" value="1"/>
</dbReference>
<evidence type="ECO:0000313" key="14">
    <source>
        <dbReference type="EMBL" id="PSN85263.1"/>
    </source>
</evidence>
<dbReference type="Pfam" id="PF14520">
    <property type="entry name" value="HHH_5"/>
    <property type="match status" value="1"/>
</dbReference>
<dbReference type="Gene3D" id="1.10.3380.30">
    <property type="match status" value="1"/>
</dbReference>
<evidence type="ECO:0000256" key="1">
    <source>
        <dbReference type="ARBA" id="ARBA00022741"/>
    </source>
</evidence>
<accession>A0A2R6AG13</accession>
<evidence type="ECO:0000259" key="13">
    <source>
        <dbReference type="PROSITE" id="PS51194"/>
    </source>
</evidence>
<proteinExistence type="inferred from homology"/>
<dbReference type="InterPro" id="IPR022965">
    <property type="entry name" value="Helicase_Hel308"/>
</dbReference>
<dbReference type="CDD" id="cd18795">
    <property type="entry name" value="SF2_C_Ski2"/>
    <property type="match status" value="1"/>
</dbReference>
<dbReference type="InterPro" id="IPR027417">
    <property type="entry name" value="P-loop_NTPase"/>
</dbReference>
<evidence type="ECO:0000313" key="15">
    <source>
        <dbReference type="Proteomes" id="UP000240569"/>
    </source>
</evidence>
<dbReference type="Pfam" id="PF21280">
    <property type="entry name" value="Helicase_dom4_arc"/>
    <property type="match status" value="1"/>
</dbReference>
<organism evidence="14 15">
    <name type="scientific">Candidatus Marsarchaeota G1 archaeon BE_D</name>
    <dbReference type="NCBI Taxonomy" id="1978156"/>
    <lineage>
        <taxon>Archaea</taxon>
        <taxon>Candidatus Marsarchaeota</taxon>
        <taxon>Candidatus Marsarchaeota group 1</taxon>
    </lineage>
</organism>
<dbReference type="Proteomes" id="UP000240569">
    <property type="component" value="Unassembled WGS sequence"/>
</dbReference>
<dbReference type="SUPFAM" id="SSF46785">
    <property type="entry name" value="Winged helix' DNA-binding domain"/>
    <property type="match status" value="1"/>
</dbReference>